<dbReference type="NCBIfam" id="NF040713">
    <property type="entry name" value="ZapE"/>
    <property type="match status" value="1"/>
</dbReference>
<evidence type="ECO:0000313" key="6">
    <source>
        <dbReference type="Proteomes" id="UP000319731"/>
    </source>
</evidence>
<feature type="compositionally biased region" description="Low complexity" evidence="4">
    <location>
        <begin position="488"/>
        <end position="508"/>
    </location>
</feature>
<protein>
    <recommendedName>
        <fullName evidence="7">AAA+ ATPase domain-containing protein</fullName>
    </recommendedName>
</protein>
<evidence type="ECO:0000256" key="3">
    <source>
        <dbReference type="ARBA" id="ARBA00022840"/>
    </source>
</evidence>
<feature type="region of interest" description="Disordered" evidence="4">
    <location>
        <begin position="473"/>
        <end position="508"/>
    </location>
</feature>
<sequence length="625" mass="70821">MSLKLRVLLAVRRSFATQIEQPQSGLAQIGPLAEYQRRIAINLMKPNEAQFLSIVKLQRLTEDLLDYQPPVVIRPYSNKSKAIAMTGDAPPTEPNSDARSMIPIITDDTTEVIGPTGLWIHGEVGTGKTLCMDMFYDSLPIEKKRRIHFHNFMLDAYRRINEWQNHPDPSVRSSHVMSHVARDFVGESWLLCFDEFQVTDIATATVVRQLFTHMFKLGAVVVATSNRAPDELYKGGFQREHYAPFIDLLNDRCEVLNLKSKEDYREMMLKESPVSAELDVYYRRDDPDQAKAFVQRVSKLFYGLELTKAEFNIYGRTVVVPKQAKGLALLTFDELCGQPLGPADYLQLCSLYHTIVLQSVPRMGLLQKNEARRFITFIDAAYENKVKLILSADEDPENLFNIVADPAAEEDSDTFMHREMMGDLMGLTKRGKRMNSHDIMKLAIFTGADERFSFARAVSRLREMRSSLWALQEHSPQHVNNEASPQYSKPATTSPNSPATSAASSEPTIEPSEYHTLNHHSQSDDFGDEASYRGLIKQYARFNSQTSLADTVRNAINEKMSERNADKPKFKDPHFWGMGKWGKRAGIWGIGPTSGEDANKTDTYLAEREDRDKSDAEADAKKKNS</sequence>
<dbReference type="GO" id="GO:0016887">
    <property type="term" value="F:ATP hydrolysis activity"/>
    <property type="evidence" value="ECO:0007669"/>
    <property type="project" value="InterPro"/>
</dbReference>
<evidence type="ECO:0008006" key="7">
    <source>
        <dbReference type="Google" id="ProtNLM"/>
    </source>
</evidence>
<dbReference type="SUPFAM" id="SSF52540">
    <property type="entry name" value="P-loop containing nucleoside triphosphate hydrolases"/>
    <property type="match status" value="1"/>
</dbReference>
<keyword evidence="2" id="KW-0547">Nucleotide-binding</keyword>
<dbReference type="OrthoDB" id="548867at2759"/>
<comment type="similarity">
    <text evidence="1">Belongs to the AFG1 ATPase family.</text>
</comment>
<dbReference type="GeneID" id="42006582"/>
<organism evidence="5 6">
    <name type="scientific">Synchytrium microbalum</name>
    <dbReference type="NCBI Taxonomy" id="1806994"/>
    <lineage>
        <taxon>Eukaryota</taxon>
        <taxon>Fungi</taxon>
        <taxon>Fungi incertae sedis</taxon>
        <taxon>Chytridiomycota</taxon>
        <taxon>Chytridiomycota incertae sedis</taxon>
        <taxon>Chytridiomycetes</taxon>
        <taxon>Synchytriales</taxon>
        <taxon>Synchytriaceae</taxon>
        <taxon>Synchytrium</taxon>
    </lineage>
</organism>
<dbReference type="RefSeq" id="XP_031022723.1">
    <property type="nucleotide sequence ID" value="XM_031171285.1"/>
</dbReference>
<feature type="compositionally biased region" description="Polar residues" evidence="4">
    <location>
        <begin position="477"/>
        <end position="487"/>
    </location>
</feature>
<accession>A0A507BVT3</accession>
<feature type="region of interest" description="Disordered" evidence="4">
    <location>
        <begin position="587"/>
        <end position="625"/>
    </location>
</feature>
<gene>
    <name evidence="5" type="ORF">SmJEL517_g05359</name>
</gene>
<dbReference type="Gene3D" id="3.40.50.300">
    <property type="entry name" value="P-loop containing nucleotide triphosphate hydrolases"/>
    <property type="match status" value="1"/>
</dbReference>
<dbReference type="EMBL" id="QEAO01000048">
    <property type="protein sequence ID" value="TPX31251.1"/>
    <property type="molecule type" value="Genomic_DNA"/>
</dbReference>
<dbReference type="Pfam" id="PF03969">
    <property type="entry name" value="AFG1_ATPase"/>
    <property type="match status" value="1"/>
</dbReference>
<dbReference type="GO" id="GO:0005739">
    <property type="term" value="C:mitochondrion"/>
    <property type="evidence" value="ECO:0007669"/>
    <property type="project" value="TreeGrafter"/>
</dbReference>
<dbReference type="PANTHER" id="PTHR12169:SF2">
    <property type="entry name" value="AFG1P"/>
    <property type="match status" value="1"/>
</dbReference>
<name>A0A507BVT3_9FUNG</name>
<dbReference type="Proteomes" id="UP000319731">
    <property type="component" value="Unassembled WGS sequence"/>
</dbReference>
<evidence type="ECO:0000256" key="1">
    <source>
        <dbReference type="ARBA" id="ARBA00010322"/>
    </source>
</evidence>
<keyword evidence="6" id="KW-1185">Reference proteome</keyword>
<reference evidence="5 6" key="1">
    <citation type="journal article" date="2019" name="Sci. Rep.">
        <title>Comparative genomics of chytrid fungi reveal insights into the obligate biotrophic and pathogenic lifestyle of Synchytrium endobioticum.</title>
        <authorList>
            <person name="van de Vossenberg B.T.L.H."/>
            <person name="Warris S."/>
            <person name="Nguyen H.D.T."/>
            <person name="van Gent-Pelzer M.P.E."/>
            <person name="Joly D.L."/>
            <person name="van de Geest H.C."/>
            <person name="Bonants P.J.M."/>
            <person name="Smith D.S."/>
            <person name="Levesque C.A."/>
            <person name="van der Lee T.A.J."/>
        </authorList>
    </citation>
    <scope>NUCLEOTIDE SEQUENCE [LARGE SCALE GENOMIC DNA]</scope>
    <source>
        <strain evidence="5 6">JEL517</strain>
    </source>
</reference>
<evidence type="ECO:0000256" key="4">
    <source>
        <dbReference type="SAM" id="MobiDB-lite"/>
    </source>
</evidence>
<evidence type="ECO:0000256" key="2">
    <source>
        <dbReference type="ARBA" id="ARBA00022741"/>
    </source>
</evidence>
<keyword evidence="3" id="KW-0067">ATP-binding</keyword>
<dbReference type="GO" id="GO:0005524">
    <property type="term" value="F:ATP binding"/>
    <property type="evidence" value="ECO:0007669"/>
    <property type="project" value="UniProtKB-KW"/>
</dbReference>
<dbReference type="AlphaFoldDB" id="A0A507BVT3"/>
<comment type="caution">
    <text evidence="5">The sequence shown here is derived from an EMBL/GenBank/DDBJ whole genome shotgun (WGS) entry which is preliminary data.</text>
</comment>
<dbReference type="PANTHER" id="PTHR12169">
    <property type="entry name" value="ATPASE N2B"/>
    <property type="match status" value="1"/>
</dbReference>
<feature type="compositionally biased region" description="Basic and acidic residues" evidence="4">
    <location>
        <begin position="597"/>
        <end position="625"/>
    </location>
</feature>
<dbReference type="InterPro" id="IPR027417">
    <property type="entry name" value="P-loop_NTPase"/>
</dbReference>
<proteinExistence type="inferred from homology"/>
<evidence type="ECO:0000313" key="5">
    <source>
        <dbReference type="EMBL" id="TPX31251.1"/>
    </source>
</evidence>
<dbReference type="InterPro" id="IPR005654">
    <property type="entry name" value="ATPase_AFG1-like"/>
</dbReference>